<dbReference type="RefSeq" id="WP_124228720.1">
    <property type="nucleotide sequence ID" value="NZ_CABHIS010000002.1"/>
</dbReference>
<dbReference type="GO" id="GO:0006352">
    <property type="term" value="P:DNA-templated transcription initiation"/>
    <property type="evidence" value="ECO:0007669"/>
    <property type="project" value="InterPro"/>
</dbReference>
<sequence length="185" mass="21562">MNELYENIVLCQNGNKDTMEYVINKFEGLINSSKMSFPKNIYFNSQDIDDNKQDLIVSLLTIINRIPIENPGFKNEGCLVNYVYKSILNSKRNMFINKNIKRSFIENKYLSSVVELKDEYYIKDIESNIEIDDLLNCLTDKEKMIIKSEFINCKSDVEIGRILGVSRQAINKIKNRALKKLKDNI</sequence>
<proteinExistence type="predicted"/>
<dbReference type="InterPro" id="IPR013324">
    <property type="entry name" value="RNA_pol_sigma_r3/r4-like"/>
</dbReference>
<dbReference type="AlphaFoldDB" id="A0A6G4ZFH2"/>
<evidence type="ECO:0000259" key="1">
    <source>
        <dbReference type="Pfam" id="PF04545"/>
    </source>
</evidence>
<feature type="domain" description="RNA polymerase sigma-70 region 4" evidence="1">
    <location>
        <begin position="134"/>
        <end position="182"/>
    </location>
</feature>
<evidence type="ECO:0000313" key="2">
    <source>
        <dbReference type="EMBL" id="NGT90166.1"/>
    </source>
</evidence>
<gene>
    <name evidence="2" type="ORF">G6Z02_08050</name>
</gene>
<dbReference type="GO" id="GO:0003700">
    <property type="term" value="F:DNA-binding transcription factor activity"/>
    <property type="evidence" value="ECO:0007669"/>
    <property type="project" value="InterPro"/>
</dbReference>
<organism evidence="2">
    <name type="scientific">Clostridium perfringens</name>
    <dbReference type="NCBI Taxonomy" id="1502"/>
    <lineage>
        <taxon>Bacteria</taxon>
        <taxon>Bacillati</taxon>
        <taxon>Bacillota</taxon>
        <taxon>Clostridia</taxon>
        <taxon>Eubacteriales</taxon>
        <taxon>Clostridiaceae</taxon>
        <taxon>Clostridium</taxon>
    </lineage>
</organism>
<protein>
    <submittedName>
        <fullName evidence="2">Sigma-70 family RNA polymerase sigma factor</fullName>
    </submittedName>
</protein>
<dbReference type="PRINTS" id="PR00046">
    <property type="entry name" value="SIGMA70FCT"/>
</dbReference>
<accession>A0A6G4ZFH2</accession>
<comment type="caution">
    <text evidence="2">The sequence shown here is derived from an EMBL/GenBank/DDBJ whole genome shotgun (WGS) entry which is preliminary data.</text>
</comment>
<dbReference type="EMBL" id="JAALNF010000002">
    <property type="protein sequence ID" value="NGT90166.1"/>
    <property type="molecule type" value="Genomic_DNA"/>
</dbReference>
<reference evidence="2" key="1">
    <citation type="submission" date="2020-02" db="EMBL/GenBank/DDBJ databases">
        <title>Genomic Insights into the Phylogeny and Genetic Plasticity of the Human and Animal Enteric Pathogen Clostridium perfringens.</title>
        <authorList>
            <person name="Feng Y."/>
            <person name="Hu Y."/>
        </authorList>
    </citation>
    <scope>NUCLEOTIDE SEQUENCE</scope>
    <source>
        <strain evidence="2">CP-08</strain>
    </source>
</reference>
<dbReference type="NCBIfam" id="TIGR02937">
    <property type="entry name" value="sigma70-ECF"/>
    <property type="match status" value="1"/>
</dbReference>
<dbReference type="InterPro" id="IPR000943">
    <property type="entry name" value="RNA_pol_sigma70"/>
</dbReference>
<dbReference type="InterPro" id="IPR014284">
    <property type="entry name" value="RNA_pol_sigma-70_dom"/>
</dbReference>
<dbReference type="Gene3D" id="1.20.140.160">
    <property type="match status" value="1"/>
</dbReference>
<dbReference type="InterPro" id="IPR007630">
    <property type="entry name" value="RNA_pol_sigma70_r4"/>
</dbReference>
<dbReference type="Pfam" id="PF04545">
    <property type="entry name" value="Sigma70_r4"/>
    <property type="match status" value="1"/>
</dbReference>
<dbReference type="CDD" id="cd06171">
    <property type="entry name" value="Sigma70_r4"/>
    <property type="match status" value="1"/>
</dbReference>
<dbReference type="SUPFAM" id="SSF88659">
    <property type="entry name" value="Sigma3 and sigma4 domains of RNA polymerase sigma factors"/>
    <property type="match status" value="1"/>
</dbReference>
<name>A0A6G4ZFH2_CLOPF</name>